<dbReference type="Proteomes" id="UP001157733">
    <property type="component" value="Chromosome"/>
</dbReference>
<dbReference type="InterPro" id="IPR034122">
    <property type="entry name" value="Retropepsin-like_bacterial"/>
</dbReference>
<feature type="compositionally biased region" description="Basic and acidic residues" evidence="1">
    <location>
        <begin position="60"/>
        <end position="69"/>
    </location>
</feature>
<dbReference type="CDD" id="cd05483">
    <property type="entry name" value="retropepsin_like_bacteria"/>
    <property type="match status" value="1"/>
</dbReference>
<organism evidence="4 5">
    <name type="scientific">Nitrospina watsonii</name>
    <dbReference type="NCBI Taxonomy" id="1323948"/>
    <lineage>
        <taxon>Bacteria</taxon>
        <taxon>Pseudomonadati</taxon>
        <taxon>Nitrospinota/Tectimicrobiota group</taxon>
        <taxon>Nitrospinota</taxon>
        <taxon>Nitrospinia</taxon>
        <taxon>Nitrospinales</taxon>
        <taxon>Nitrospinaceae</taxon>
        <taxon>Nitrospina</taxon>
    </lineage>
</organism>
<evidence type="ECO:0000256" key="2">
    <source>
        <dbReference type="SAM" id="SignalP"/>
    </source>
</evidence>
<feature type="signal peptide" evidence="2">
    <location>
        <begin position="1"/>
        <end position="31"/>
    </location>
</feature>
<evidence type="ECO:0000256" key="1">
    <source>
        <dbReference type="SAM" id="MobiDB-lite"/>
    </source>
</evidence>
<feature type="region of interest" description="Disordered" evidence="1">
    <location>
        <begin position="60"/>
        <end position="84"/>
    </location>
</feature>
<protein>
    <recommendedName>
        <fullName evidence="3">DUF4124 domain-containing protein</fullName>
    </recommendedName>
</protein>
<accession>A0ABM9HH15</accession>
<feature type="chain" id="PRO_5045153934" description="DUF4124 domain-containing protein" evidence="2">
    <location>
        <begin position="32"/>
        <end position="299"/>
    </location>
</feature>
<dbReference type="Gene3D" id="2.40.70.10">
    <property type="entry name" value="Acid Proteases"/>
    <property type="match status" value="1"/>
</dbReference>
<dbReference type="EMBL" id="OX336137">
    <property type="protein sequence ID" value="CAI2719526.1"/>
    <property type="molecule type" value="Genomic_DNA"/>
</dbReference>
<evidence type="ECO:0000313" key="5">
    <source>
        <dbReference type="Proteomes" id="UP001157733"/>
    </source>
</evidence>
<dbReference type="Pfam" id="PF13511">
    <property type="entry name" value="DUF4124"/>
    <property type="match status" value="1"/>
</dbReference>
<feature type="domain" description="DUF4124" evidence="3">
    <location>
        <begin position="21"/>
        <end position="73"/>
    </location>
</feature>
<dbReference type="InterPro" id="IPR025392">
    <property type="entry name" value="DUF4124"/>
</dbReference>
<dbReference type="Pfam" id="PF13650">
    <property type="entry name" value="Asp_protease_2"/>
    <property type="match status" value="1"/>
</dbReference>
<dbReference type="SUPFAM" id="SSF50630">
    <property type="entry name" value="Acid proteases"/>
    <property type="match status" value="1"/>
</dbReference>
<keyword evidence="5" id="KW-1185">Reference proteome</keyword>
<proteinExistence type="predicted"/>
<sequence>MSNRFPLIKIAACLLMASLAALSLDSTPASAKIYKWKDDTGKLHFTDSLSKIPLKYRQQQDVKTLRDQPESTDPVKLNYPEAGPDPKKHVIPLTSIGNGNYIAEVLINGSIPGKLMVDTGASGVTLSEELGRKIYRDLGVLPTLQVQTGGGTVDSPLLLLRSLKVGTAKVNDVEANVNPHLGAGFDGLLGMSFLGDFQVRVDSSDDLLILDPLGKKGEPTWGGKTGTWWSRKYEAYISKMLGYRMMAERNKNDFRAADNFKKLSDFYEDLYESLNRRAERASVPDDYRLDPKNVRVQLP</sequence>
<dbReference type="InterPro" id="IPR021109">
    <property type="entry name" value="Peptidase_aspartic_dom_sf"/>
</dbReference>
<evidence type="ECO:0000313" key="4">
    <source>
        <dbReference type="EMBL" id="CAI2719526.1"/>
    </source>
</evidence>
<keyword evidence="2" id="KW-0732">Signal</keyword>
<reference evidence="4 5" key="1">
    <citation type="submission" date="2022-09" db="EMBL/GenBank/DDBJ databases">
        <authorList>
            <person name="Kop L."/>
        </authorList>
    </citation>
    <scope>NUCLEOTIDE SEQUENCE [LARGE SCALE GENOMIC DNA]</scope>
    <source>
        <strain evidence="4 5">347</strain>
    </source>
</reference>
<name>A0ABM9HH15_9BACT</name>
<evidence type="ECO:0000259" key="3">
    <source>
        <dbReference type="Pfam" id="PF13511"/>
    </source>
</evidence>
<gene>
    <name evidence="4" type="ORF">NSPWAT_2670</name>
</gene>